<dbReference type="Pfam" id="PF00583">
    <property type="entry name" value="Acetyltransf_1"/>
    <property type="match status" value="1"/>
</dbReference>
<dbReference type="AlphaFoldDB" id="A0A849IBA9"/>
<reference evidence="2 3" key="1">
    <citation type="submission" date="2020-04" db="EMBL/GenBank/DDBJ databases">
        <title>Enterovirga sp. isolate from soil.</title>
        <authorList>
            <person name="Chea S."/>
            <person name="Kim D.-U."/>
        </authorList>
    </citation>
    <scope>NUCLEOTIDE SEQUENCE [LARGE SCALE GENOMIC DNA]</scope>
    <source>
        <strain evidence="2 3">DB1703</strain>
    </source>
</reference>
<dbReference type="InterPro" id="IPR016181">
    <property type="entry name" value="Acyl_CoA_acyltransferase"/>
</dbReference>
<dbReference type="CDD" id="cd04301">
    <property type="entry name" value="NAT_SF"/>
    <property type="match status" value="1"/>
</dbReference>
<dbReference type="EMBL" id="JABEPP010000001">
    <property type="protein sequence ID" value="NNM71223.1"/>
    <property type="molecule type" value="Genomic_DNA"/>
</dbReference>
<name>A0A849IBA9_9HYPH</name>
<keyword evidence="2" id="KW-0808">Transferase</keyword>
<dbReference type="Gene3D" id="3.40.630.30">
    <property type="match status" value="1"/>
</dbReference>
<keyword evidence="3" id="KW-1185">Reference proteome</keyword>
<evidence type="ECO:0000259" key="1">
    <source>
        <dbReference type="PROSITE" id="PS51186"/>
    </source>
</evidence>
<gene>
    <name evidence="2" type="ORF">HJG44_02295</name>
</gene>
<protein>
    <submittedName>
        <fullName evidence="2">GNAT family N-acetyltransferase</fullName>
    </submittedName>
</protein>
<proteinExistence type="predicted"/>
<organism evidence="2 3">
    <name type="scientific">Enterovirga aerilata</name>
    <dbReference type="NCBI Taxonomy" id="2730920"/>
    <lineage>
        <taxon>Bacteria</taxon>
        <taxon>Pseudomonadati</taxon>
        <taxon>Pseudomonadota</taxon>
        <taxon>Alphaproteobacteria</taxon>
        <taxon>Hyphomicrobiales</taxon>
        <taxon>Methylobacteriaceae</taxon>
        <taxon>Enterovirga</taxon>
    </lineage>
</organism>
<dbReference type="Proteomes" id="UP000564885">
    <property type="component" value="Unassembled WGS sequence"/>
</dbReference>
<accession>A0A849IBA9</accession>
<dbReference type="PROSITE" id="PS51186">
    <property type="entry name" value="GNAT"/>
    <property type="match status" value="1"/>
</dbReference>
<dbReference type="SUPFAM" id="SSF55729">
    <property type="entry name" value="Acyl-CoA N-acyltransferases (Nat)"/>
    <property type="match status" value="1"/>
</dbReference>
<dbReference type="GO" id="GO:0016747">
    <property type="term" value="F:acyltransferase activity, transferring groups other than amino-acyl groups"/>
    <property type="evidence" value="ECO:0007669"/>
    <property type="project" value="InterPro"/>
</dbReference>
<comment type="caution">
    <text evidence="2">The sequence shown here is derived from an EMBL/GenBank/DDBJ whole genome shotgun (WGS) entry which is preliminary data.</text>
</comment>
<sequence>MTRPPRQPAGARSGRFAPLRGDLGRYRRLFAEVGRPWLWFSRAALSDAQLRAIIDDPAVEALAYVADGADAGILELDFRKAGECELAFLGLVPGAIGRGLGRQLAAEAIRRAFARPISRLWLHTCTLDHPAAVRFYLSVGFVPYRRALEVADDPRLTGGLPRDAAPDVPIV</sequence>
<dbReference type="InterPro" id="IPR000182">
    <property type="entry name" value="GNAT_dom"/>
</dbReference>
<feature type="domain" description="N-acetyltransferase" evidence="1">
    <location>
        <begin position="14"/>
        <end position="163"/>
    </location>
</feature>
<evidence type="ECO:0000313" key="3">
    <source>
        <dbReference type="Proteomes" id="UP000564885"/>
    </source>
</evidence>
<evidence type="ECO:0000313" key="2">
    <source>
        <dbReference type="EMBL" id="NNM71223.1"/>
    </source>
</evidence>